<dbReference type="InterPro" id="IPR044992">
    <property type="entry name" value="ChyE-like"/>
</dbReference>
<name>A0A2A9E436_9MICO</name>
<dbReference type="PROSITE" id="PS51273">
    <property type="entry name" value="GATASE_TYPE_1"/>
    <property type="match status" value="1"/>
</dbReference>
<sequence length="243" mass="25126">MSGQEVLVVQHAAWEGPGLVGRALEARGIPWRSVTLVDKVAPEVPDIASLAGLVAMGGAMGALDDAQHPGLAAERQLLAASTEAGVPVLGVCLGMQLLAVSLGGTLHSGAGREVGFGPVALTGAGIRDPYLYPLCVDATPDPSVVHWHSDAVDAPPGATVLASSVQTPVQAFRAGSAVGMQFHLELDHPMLRTWMDQPDMAADLQAGEAERLAEDAAARFPSLVPRALVCFSAFAEAVESWRG</sequence>
<feature type="domain" description="Glutamine amidotransferase" evidence="1">
    <location>
        <begin position="73"/>
        <end position="188"/>
    </location>
</feature>
<keyword evidence="3" id="KW-1185">Reference proteome</keyword>
<dbReference type="GO" id="GO:0005829">
    <property type="term" value="C:cytosol"/>
    <property type="evidence" value="ECO:0007669"/>
    <property type="project" value="TreeGrafter"/>
</dbReference>
<dbReference type="InterPro" id="IPR029062">
    <property type="entry name" value="Class_I_gatase-like"/>
</dbReference>
<evidence type="ECO:0000259" key="1">
    <source>
        <dbReference type="Pfam" id="PF00117"/>
    </source>
</evidence>
<accession>A0A2A9E436</accession>
<reference evidence="2 3" key="1">
    <citation type="submission" date="2017-10" db="EMBL/GenBank/DDBJ databases">
        <title>Sequencing the genomes of 1000 actinobacteria strains.</title>
        <authorList>
            <person name="Klenk H.-P."/>
        </authorList>
    </citation>
    <scope>NUCLEOTIDE SEQUENCE [LARGE SCALE GENOMIC DNA]</scope>
    <source>
        <strain evidence="2 3">DSM 18966</strain>
    </source>
</reference>
<dbReference type="RefSeq" id="WP_098454249.1">
    <property type="nucleotide sequence ID" value="NZ_PDJG01000001.1"/>
</dbReference>
<dbReference type="PANTHER" id="PTHR42695:SF5">
    <property type="entry name" value="GLUTAMINE AMIDOTRANSFERASE YLR126C-RELATED"/>
    <property type="match status" value="1"/>
</dbReference>
<dbReference type="OrthoDB" id="5196541at2"/>
<dbReference type="Proteomes" id="UP000225548">
    <property type="component" value="Unassembled WGS sequence"/>
</dbReference>
<dbReference type="Pfam" id="PF00117">
    <property type="entry name" value="GATase"/>
    <property type="match status" value="1"/>
</dbReference>
<dbReference type="EMBL" id="PDJG01000001">
    <property type="protein sequence ID" value="PFG32960.1"/>
    <property type="molecule type" value="Genomic_DNA"/>
</dbReference>
<dbReference type="AlphaFoldDB" id="A0A2A9E436"/>
<comment type="caution">
    <text evidence="2">The sequence shown here is derived from an EMBL/GenBank/DDBJ whole genome shotgun (WGS) entry which is preliminary data.</text>
</comment>
<dbReference type="SUPFAM" id="SSF52317">
    <property type="entry name" value="Class I glutamine amidotransferase-like"/>
    <property type="match status" value="1"/>
</dbReference>
<dbReference type="CDD" id="cd01741">
    <property type="entry name" value="GATase1_1"/>
    <property type="match status" value="1"/>
</dbReference>
<evidence type="ECO:0000313" key="3">
    <source>
        <dbReference type="Proteomes" id="UP000225548"/>
    </source>
</evidence>
<organism evidence="2 3">
    <name type="scientific">Sanguibacter antarcticus</name>
    <dbReference type="NCBI Taxonomy" id="372484"/>
    <lineage>
        <taxon>Bacteria</taxon>
        <taxon>Bacillati</taxon>
        <taxon>Actinomycetota</taxon>
        <taxon>Actinomycetes</taxon>
        <taxon>Micrococcales</taxon>
        <taxon>Sanguibacteraceae</taxon>
        <taxon>Sanguibacter</taxon>
    </lineage>
</organism>
<dbReference type="PANTHER" id="PTHR42695">
    <property type="entry name" value="GLUTAMINE AMIDOTRANSFERASE YLR126C-RELATED"/>
    <property type="match status" value="1"/>
</dbReference>
<dbReference type="InterPro" id="IPR017926">
    <property type="entry name" value="GATASE"/>
</dbReference>
<proteinExistence type="predicted"/>
<gene>
    <name evidence="2" type="ORF">ATL42_0812</name>
</gene>
<evidence type="ECO:0000313" key="2">
    <source>
        <dbReference type="EMBL" id="PFG32960.1"/>
    </source>
</evidence>
<dbReference type="Gene3D" id="3.40.50.880">
    <property type="match status" value="1"/>
</dbReference>
<protein>
    <submittedName>
        <fullName evidence="2">GMP synthase (Glutamine-hydrolysing)</fullName>
    </submittedName>
</protein>